<dbReference type="PRINTS" id="PR00081">
    <property type="entry name" value="GDHRDH"/>
</dbReference>
<dbReference type="SUPFAM" id="SSF51735">
    <property type="entry name" value="NAD(P)-binding Rossmann-fold domains"/>
    <property type="match status" value="1"/>
</dbReference>
<dbReference type="OrthoDB" id="5457012at2"/>
<dbReference type="Pfam" id="PF13561">
    <property type="entry name" value="adh_short_C2"/>
    <property type="match status" value="1"/>
</dbReference>
<dbReference type="InParanoid" id="A0A4R2P992"/>
<evidence type="ECO:0000313" key="4">
    <source>
        <dbReference type="Proteomes" id="UP000295399"/>
    </source>
</evidence>
<dbReference type="Proteomes" id="UP000295399">
    <property type="component" value="Unassembled WGS sequence"/>
</dbReference>
<gene>
    <name evidence="3" type="ORF">EV659_11152</name>
</gene>
<sequence>MTGQTDAVGRLAGKRALITGGAGGIGGATARLFLAHGAAVAVSDIDADAARRTAADLGGGTVALAHDVTDEAAWTAAVAATVEALGGLDILVNNAGIGTLGGVLETDYADWRRVLAVDLDSVFLGCKYALPALAESGRGAIVNVASVAGLIAQPNMAAYNAAKAGVRHLTKSVALDCARKKNGVRCNAVLPAYLNTQILDGLIPGKSREDMLHRLAALSPAGRVGDAEDAGHAIVYLASDEAAFVNGSDLVVDGGLSAM</sequence>
<dbReference type="RefSeq" id="WP_132709291.1">
    <property type="nucleotide sequence ID" value="NZ_JACIGF010000011.1"/>
</dbReference>
<dbReference type="PROSITE" id="PS00061">
    <property type="entry name" value="ADH_SHORT"/>
    <property type="match status" value="1"/>
</dbReference>
<dbReference type="AlphaFoldDB" id="A0A4R2P992"/>
<comment type="caution">
    <text evidence="3">The sequence shown here is derived from an EMBL/GenBank/DDBJ whole genome shotgun (WGS) entry which is preliminary data.</text>
</comment>
<dbReference type="PRINTS" id="PR00080">
    <property type="entry name" value="SDRFAMILY"/>
</dbReference>
<dbReference type="EMBL" id="SLXO01000011">
    <property type="protein sequence ID" value="TCP31482.1"/>
    <property type="molecule type" value="Genomic_DNA"/>
</dbReference>
<protein>
    <submittedName>
        <fullName evidence="3">NAD(P)-dependent dehydrogenase (Short-subunit alcohol dehydrogenase family)</fullName>
    </submittedName>
</protein>
<dbReference type="GO" id="GO:0016616">
    <property type="term" value="F:oxidoreductase activity, acting on the CH-OH group of donors, NAD or NADP as acceptor"/>
    <property type="evidence" value="ECO:0007669"/>
    <property type="project" value="TreeGrafter"/>
</dbReference>
<dbReference type="NCBIfam" id="NF005559">
    <property type="entry name" value="PRK07231.1"/>
    <property type="match status" value="1"/>
</dbReference>
<evidence type="ECO:0000256" key="1">
    <source>
        <dbReference type="ARBA" id="ARBA00006484"/>
    </source>
</evidence>
<name>A0A4R2P992_RHOSA</name>
<proteinExistence type="inferred from homology"/>
<evidence type="ECO:0000256" key="2">
    <source>
        <dbReference type="ARBA" id="ARBA00023002"/>
    </source>
</evidence>
<reference evidence="3 4" key="1">
    <citation type="submission" date="2019-03" db="EMBL/GenBank/DDBJ databases">
        <title>Genomic Encyclopedia of Type Strains, Phase IV (KMG-IV): sequencing the most valuable type-strain genomes for metagenomic binning, comparative biology and taxonomic classification.</title>
        <authorList>
            <person name="Goeker M."/>
        </authorList>
    </citation>
    <scope>NUCLEOTIDE SEQUENCE [LARGE SCALE GENOMIC DNA]</scope>
    <source>
        <strain evidence="3 4">DSM 2132</strain>
    </source>
</reference>
<comment type="similarity">
    <text evidence="1">Belongs to the short-chain dehydrogenases/reductases (SDR) family.</text>
</comment>
<keyword evidence="2" id="KW-0560">Oxidoreductase</keyword>
<organism evidence="3 4">
    <name type="scientific">Rhodothalassium salexigens DSM 2132</name>
    <dbReference type="NCBI Taxonomy" id="1188247"/>
    <lineage>
        <taxon>Bacteria</taxon>
        <taxon>Pseudomonadati</taxon>
        <taxon>Pseudomonadota</taxon>
        <taxon>Alphaproteobacteria</taxon>
        <taxon>Rhodothalassiales</taxon>
        <taxon>Rhodothalassiaceae</taxon>
        <taxon>Rhodothalassium</taxon>
    </lineage>
</organism>
<dbReference type="Gene3D" id="3.40.50.720">
    <property type="entry name" value="NAD(P)-binding Rossmann-like Domain"/>
    <property type="match status" value="1"/>
</dbReference>
<dbReference type="InterPro" id="IPR036291">
    <property type="entry name" value="NAD(P)-bd_dom_sf"/>
</dbReference>
<evidence type="ECO:0000313" key="3">
    <source>
        <dbReference type="EMBL" id="TCP31482.1"/>
    </source>
</evidence>
<dbReference type="FunFam" id="3.40.50.720:FF:000084">
    <property type="entry name" value="Short-chain dehydrogenase reductase"/>
    <property type="match status" value="1"/>
</dbReference>
<dbReference type="InterPro" id="IPR002347">
    <property type="entry name" value="SDR_fam"/>
</dbReference>
<dbReference type="PANTHER" id="PTHR42760:SF115">
    <property type="entry name" value="3-OXOACYL-[ACYL-CARRIER-PROTEIN] REDUCTASE FABG"/>
    <property type="match status" value="1"/>
</dbReference>
<accession>A0A4R2P992</accession>
<dbReference type="InterPro" id="IPR020904">
    <property type="entry name" value="Sc_DH/Rdtase_CS"/>
</dbReference>
<keyword evidence="4" id="KW-1185">Reference proteome</keyword>
<dbReference type="PANTHER" id="PTHR42760">
    <property type="entry name" value="SHORT-CHAIN DEHYDROGENASES/REDUCTASES FAMILY MEMBER"/>
    <property type="match status" value="1"/>
</dbReference>